<evidence type="ECO:0000256" key="1">
    <source>
        <dbReference type="ARBA" id="ARBA00022475"/>
    </source>
</evidence>
<dbReference type="AlphaFoldDB" id="A0A433VMG6"/>
<reference evidence="6" key="2">
    <citation type="journal article" date="2019" name="Genome Biol. Evol.">
        <title>Day and night: Metabolic profiles and evolutionary relationships of six axenic non-marine cyanobacteria.</title>
        <authorList>
            <person name="Will S.E."/>
            <person name="Henke P."/>
            <person name="Boedeker C."/>
            <person name="Huang S."/>
            <person name="Brinkmann H."/>
            <person name="Rohde M."/>
            <person name="Jarek M."/>
            <person name="Friedl T."/>
            <person name="Seufert S."/>
            <person name="Schumacher M."/>
            <person name="Overmann J."/>
            <person name="Neumann-Schaal M."/>
            <person name="Petersen J."/>
        </authorList>
    </citation>
    <scope>NUCLEOTIDE SEQUENCE [LARGE SCALE GENOMIC DNA]</scope>
    <source>
        <strain evidence="6">PCC 7102</strain>
    </source>
</reference>
<evidence type="ECO:0000256" key="3">
    <source>
        <dbReference type="ARBA" id="ARBA00022989"/>
    </source>
</evidence>
<comment type="caution">
    <text evidence="6">The sequence shown here is derived from an EMBL/GenBank/DDBJ whole genome shotgun (WGS) entry which is preliminary data.</text>
</comment>
<feature type="transmembrane region" description="Helical" evidence="5">
    <location>
        <begin position="31"/>
        <end position="53"/>
    </location>
</feature>
<gene>
    <name evidence="6" type="ORF">DSM106972_025790</name>
</gene>
<evidence type="ECO:0000256" key="2">
    <source>
        <dbReference type="ARBA" id="ARBA00022692"/>
    </source>
</evidence>
<keyword evidence="7" id="KW-1185">Reference proteome</keyword>
<dbReference type="Pfam" id="PF02659">
    <property type="entry name" value="Mntp"/>
    <property type="match status" value="1"/>
</dbReference>
<evidence type="ECO:0000313" key="7">
    <source>
        <dbReference type="Proteomes" id="UP000271624"/>
    </source>
</evidence>
<organism evidence="6 7">
    <name type="scientific">Dulcicalothrix desertica PCC 7102</name>
    <dbReference type="NCBI Taxonomy" id="232991"/>
    <lineage>
        <taxon>Bacteria</taxon>
        <taxon>Bacillati</taxon>
        <taxon>Cyanobacteriota</taxon>
        <taxon>Cyanophyceae</taxon>
        <taxon>Nostocales</taxon>
        <taxon>Calotrichaceae</taxon>
        <taxon>Dulcicalothrix</taxon>
    </lineage>
</organism>
<evidence type="ECO:0000256" key="4">
    <source>
        <dbReference type="ARBA" id="ARBA00023136"/>
    </source>
</evidence>
<reference evidence="6" key="1">
    <citation type="submission" date="2018-12" db="EMBL/GenBank/DDBJ databases">
        <authorList>
            <person name="Will S."/>
            <person name="Neumann-Schaal M."/>
            <person name="Henke P."/>
        </authorList>
    </citation>
    <scope>NUCLEOTIDE SEQUENCE</scope>
    <source>
        <strain evidence="6">PCC 7102</strain>
    </source>
</reference>
<evidence type="ECO:0000256" key="5">
    <source>
        <dbReference type="SAM" id="Phobius"/>
    </source>
</evidence>
<dbReference type="InterPro" id="IPR003810">
    <property type="entry name" value="Mntp/YtaF"/>
</dbReference>
<name>A0A433VMG6_9CYAN</name>
<dbReference type="RefSeq" id="WP_127081136.1">
    <property type="nucleotide sequence ID" value="NZ_RSCL01000005.1"/>
</dbReference>
<keyword evidence="3 5" id="KW-1133">Transmembrane helix</keyword>
<keyword evidence="2 5" id="KW-0812">Transmembrane</keyword>
<dbReference type="OrthoDB" id="571906at2"/>
<proteinExistence type="predicted"/>
<accession>A0A433VMG6</accession>
<dbReference type="Proteomes" id="UP000271624">
    <property type="component" value="Unassembled WGS sequence"/>
</dbReference>
<keyword evidence="1" id="KW-1003">Cell membrane</keyword>
<evidence type="ECO:0000313" key="6">
    <source>
        <dbReference type="EMBL" id="RUT07318.1"/>
    </source>
</evidence>
<evidence type="ECO:0008006" key="8">
    <source>
        <dbReference type="Google" id="ProtNLM"/>
    </source>
</evidence>
<protein>
    <recommendedName>
        <fullName evidence="8">Manganese efflux pump MntP</fullName>
    </recommendedName>
</protein>
<dbReference type="EMBL" id="RSCL01000005">
    <property type="protein sequence ID" value="RUT07318.1"/>
    <property type="molecule type" value="Genomic_DNA"/>
</dbReference>
<sequence length="65" mass="6870">MHLISALLLAIASNIDNFAVGIAYGVKKLKIGILTNLFIAFVSAIGTYLSVAVGKDINQLISFCT</sequence>
<keyword evidence="4 5" id="KW-0472">Membrane</keyword>